<dbReference type="InterPro" id="IPR005149">
    <property type="entry name" value="Tscrpt_reg_PadR_N"/>
</dbReference>
<dbReference type="RefSeq" id="WP_114592469.1">
    <property type="nucleotide sequence ID" value="NZ_CP031165.1"/>
</dbReference>
<dbReference type="EMBL" id="CP031165">
    <property type="protein sequence ID" value="AXV08072.1"/>
    <property type="molecule type" value="Genomic_DNA"/>
</dbReference>
<dbReference type="Gene3D" id="1.10.10.10">
    <property type="entry name" value="Winged helix-like DNA-binding domain superfamily/Winged helix DNA-binding domain"/>
    <property type="match status" value="1"/>
</dbReference>
<accession>A0A346Y0S5</accession>
<gene>
    <name evidence="4" type="ORF">DVS28_a3397</name>
</gene>
<reference evidence="4 5" key="1">
    <citation type="submission" date="2018-09" db="EMBL/GenBank/DDBJ databases">
        <title>Complete genome sequence of Euzebya sp. DY32-46 isolated from seawater of Pacific Ocean.</title>
        <authorList>
            <person name="Xu L."/>
            <person name="Wu Y.-H."/>
            <person name="Xu X.-W."/>
        </authorList>
    </citation>
    <scope>NUCLEOTIDE SEQUENCE [LARGE SCALE GENOMIC DNA]</scope>
    <source>
        <strain evidence="4 5">DY32-46</strain>
    </source>
</reference>
<feature type="domain" description="Transcription regulator PadR N-terminal" evidence="2">
    <location>
        <begin position="7"/>
        <end position="77"/>
    </location>
</feature>
<dbReference type="AlphaFoldDB" id="A0A346Y0S5"/>
<dbReference type="Pfam" id="PF10400">
    <property type="entry name" value="Vir_act_alpha_C"/>
    <property type="match status" value="1"/>
</dbReference>
<dbReference type="PANTHER" id="PTHR43252">
    <property type="entry name" value="TRANSCRIPTIONAL REGULATOR YQJI"/>
    <property type="match status" value="1"/>
</dbReference>
<evidence type="ECO:0000256" key="1">
    <source>
        <dbReference type="SAM" id="MobiDB-lite"/>
    </source>
</evidence>
<feature type="domain" description="Transcription regulator PadR C-terminal" evidence="3">
    <location>
        <begin position="91"/>
        <end position="166"/>
    </location>
</feature>
<dbReference type="InterPro" id="IPR036390">
    <property type="entry name" value="WH_DNA-bd_sf"/>
</dbReference>
<feature type="region of interest" description="Disordered" evidence="1">
    <location>
        <begin position="171"/>
        <end position="198"/>
    </location>
</feature>
<keyword evidence="5" id="KW-1185">Reference proteome</keyword>
<name>A0A346Y0S5_9ACTN</name>
<dbReference type="InterPro" id="IPR018309">
    <property type="entry name" value="Tscrpt_reg_PadR_C"/>
</dbReference>
<protein>
    <submittedName>
        <fullName evidence="4">Transcriptional regulator, PadR family</fullName>
    </submittedName>
</protein>
<evidence type="ECO:0000313" key="4">
    <source>
        <dbReference type="EMBL" id="AXV08072.1"/>
    </source>
</evidence>
<dbReference type="PANTHER" id="PTHR43252:SF6">
    <property type="entry name" value="NEGATIVE TRANSCRIPTION REGULATOR PADR"/>
    <property type="match status" value="1"/>
</dbReference>
<dbReference type="InterPro" id="IPR036388">
    <property type="entry name" value="WH-like_DNA-bd_sf"/>
</dbReference>
<dbReference type="OrthoDB" id="3186544at2"/>
<dbReference type="KEGG" id="euz:DVS28_a3397"/>
<dbReference type="SUPFAM" id="SSF46785">
    <property type="entry name" value="Winged helix' DNA-binding domain"/>
    <property type="match status" value="1"/>
</dbReference>
<dbReference type="Pfam" id="PF03551">
    <property type="entry name" value="PadR"/>
    <property type="match status" value="1"/>
</dbReference>
<sequence length="198" mass="21689">MSVKDGLLALLASAPGYGYQLKTDFEDATGGAWTLNIGQVYTSLQRLERDGLVEEVDADDEERRSYAITATGREHLTRWLAEPVARSLEGRDEVVMKILLAVATPGHDPRGVIAAQRDATMRVLQTQTRRKAQQPPVLAEAIQLDRLILTCRAELDWLDLAEQRLDAVGNGHRADPATDRPVTSTHTTAPLAPKGGTR</sequence>
<organism evidence="4 5">
    <name type="scientific">Euzebya pacifica</name>
    <dbReference type="NCBI Taxonomy" id="1608957"/>
    <lineage>
        <taxon>Bacteria</taxon>
        <taxon>Bacillati</taxon>
        <taxon>Actinomycetota</taxon>
        <taxon>Nitriliruptoria</taxon>
        <taxon>Euzebyales</taxon>
    </lineage>
</organism>
<proteinExistence type="predicted"/>
<evidence type="ECO:0000259" key="2">
    <source>
        <dbReference type="Pfam" id="PF03551"/>
    </source>
</evidence>
<evidence type="ECO:0000313" key="5">
    <source>
        <dbReference type="Proteomes" id="UP000264006"/>
    </source>
</evidence>
<evidence type="ECO:0000259" key="3">
    <source>
        <dbReference type="Pfam" id="PF10400"/>
    </source>
</evidence>
<dbReference type="Proteomes" id="UP000264006">
    <property type="component" value="Chromosome"/>
</dbReference>